<dbReference type="Gene3D" id="3.30.40.10">
    <property type="entry name" value="Zinc/RING finger domain, C3HC4 (zinc finger)"/>
    <property type="match status" value="2"/>
</dbReference>
<dbReference type="InterPro" id="IPR000601">
    <property type="entry name" value="PKD_dom"/>
</dbReference>
<dbReference type="GO" id="GO:0043122">
    <property type="term" value="P:regulation of canonical NF-kappaB signal transduction"/>
    <property type="evidence" value="ECO:0007669"/>
    <property type="project" value="TreeGrafter"/>
</dbReference>
<dbReference type="PROSITE" id="PS50145">
    <property type="entry name" value="ZF_TRAF"/>
    <property type="match status" value="1"/>
</dbReference>
<dbReference type="Gene3D" id="2.60.40.10">
    <property type="entry name" value="Immunoglobulins"/>
    <property type="match status" value="1"/>
</dbReference>
<organism evidence="8 9">
    <name type="scientific">Stylophora pistillata</name>
    <name type="common">Smooth cauliflower coral</name>
    <dbReference type="NCBI Taxonomy" id="50429"/>
    <lineage>
        <taxon>Eukaryota</taxon>
        <taxon>Metazoa</taxon>
        <taxon>Cnidaria</taxon>
        <taxon>Anthozoa</taxon>
        <taxon>Hexacorallia</taxon>
        <taxon>Scleractinia</taxon>
        <taxon>Astrocoeniina</taxon>
        <taxon>Pocilloporidae</taxon>
        <taxon>Stylophora</taxon>
    </lineage>
</organism>
<dbReference type="SUPFAM" id="SSF57850">
    <property type="entry name" value="RING/U-box"/>
    <property type="match status" value="1"/>
</dbReference>
<protein>
    <submittedName>
        <fullName evidence="8">TNF receptor-associated factor 5</fullName>
    </submittedName>
</protein>
<dbReference type="InterPro" id="IPR013083">
    <property type="entry name" value="Znf_RING/FYVE/PHD"/>
</dbReference>
<evidence type="ECO:0000256" key="1">
    <source>
        <dbReference type="ARBA" id="ARBA00022723"/>
    </source>
</evidence>
<dbReference type="InterPro" id="IPR035986">
    <property type="entry name" value="PKD_dom_sf"/>
</dbReference>
<dbReference type="Pfam" id="PF00801">
    <property type="entry name" value="PKD"/>
    <property type="match status" value="1"/>
</dbReference>
<dbReference type="InterPro" id="IPR013783">
    <property type="entry name" value="Ig-like_fold"/>
</dbReference>
<feature type="domain" description="TRAF-type" evidence="7">
    <location>
        <begin position="67"/>
        <end position="110"/>
    </location>
</feature>
<dbReference type="Pfam" id="PF15227">
    <property type="entry name" value="zf-C3HC4_4"/>
    <property type="match status" value="1"/>
</dbReference>
<dbReference type="PROSITE" id="PS50089">
    <property type="entry name" value="ZF_RING_2"/>
    <property type="match status" value="1"/>
</dbReference>
<dbReference type="CDD" id="cd00146">
    <property type="entry name" value="PKD"/>
    <property type="match status" value="1"/>
</dbReference>
<dbReference type="Proteomes" id="UP000225706">
    <property type="component" value="Unassembled WGS sequence"/>
</dbReference>
<dbReference type="InterPro" id="IPR001293">
    <property type="entry name" value="Znf_TRAF"/>
</dbReference>
<dbReference type="GO" id="GO:0008270">
    <property type="term" value="F:zinc ion binding"/>
    <property type="evidence" value="ECO:0007669"/>
    <property type="project" value="UniProtKB-KW"/>
</dbReference>
<accession>A0A2B4RD81</accession>
<dbReference type="PANTHER" id="PTHR10131:SF94">
    <property type="entry name" value="TNF RECEPTOR-ASSOCIATED FACTOR 4"/>
    <property type="match status" value="1"/>
</dbReference>
<feature type="domain" description="RING-type" evidence="5">
    <location>
        <begin position="18"/>
        <end position="58"/>
    </location>
</feature>
<keyword evidence="2 4" id="KW-0863">Zinc-finger</keyword>
<keyword evidence="8" id="KW-0675">Receptor</keyword>
<evidence type="ECO:0000259" key="6">
    <source>
        <dbReference type="PROSITE" id="PS50093"/>
    </source>
</evidence>
<name>A0A2B4RD81_STYPI</name>
<keyword evidence="9" id="KW-1185">Reference proteome</keyword>
<dbReference type="InterPro" id="IPR017907">
    <property type="entry name" value="Znf_RING_CS"/>
</dbReference>
<keyword evidence="3 4" id="KW-0862">Zinc</keyword>
<evidence type="ECO:0000256" key="2">
    <source>
        <dbReference type="ARBA" id="ARBA00022771"/>
    </source>
</evidence>
<dbReference type="AlphaFoldDB" id="A0A2B4RD81"/>
<dbReference type="InterPro" id="IPR001841">
    <property type="entry name" value="Znf_RING"/>
</dbReference>
<proteinExistence type="predicted"/>
<dbReference type="SUPFAM" id="SSF49299">
    <property type="entry name" value="PKD domain"/>
    <property type="match status" value="1"/>
</dbReference>
<feature type="domain" description="PKD" evidence="6">
    <location>
        <begin position="216"/>
        <end position="254"/>
    </location>
</feature>
<comment type="caution">
    <text evidence="8">The sequence shown here is derived from an EMBL/GenBank/DDBJ whole genome shotgun (WGS) entry which is preliminary data.</text>
</comment>
<evidence type="ECO:0000256" key="3">
    <source>
        <dbReference type="ARBA" id="ARBA00022833"/>
    </source>
</evidence>
<reference evidence="9" key="1">
    <citation type="journal article" date="2017" name="bioRxiv">
        <title>Comparative analysis of the genomes of Stylophora pistillata and Acropora digitifera provides evidence for extensive differences between species of corals.</title>
        <authorList>
            <person name="Voolstra C.R."/>
            <person name="Li Y."/>
            <person name="Liew Y.J."/>
            <person name="Baumgarten S."/>
            <person name="Zoccola D."/>
            <person name="Flot J.-F."/>
            <person name="Tambutte S."/>
            <person name="Allemand D."/>
            <person name="Aranda M."/>
        </authorList>
    </citation>
    <scope>NUCLEOTIDE SEQUENCE [LARGE SCALE GENOMIC DNA]</scope>
</reference>
<feature type="non-terminal residue" evidence="8">
    <location>
        <position position="258"/>
    </location>
</feature>
<evidence type="ECO:0000313" key="9">
    <source>
        <dbReference type="Proteomes" id="UP000225706"/>
    </source>
</evidence>
<dbReference type="PROSITE" id="PS50093">
    <property type="entry name" value="PKD"/>
    <property type="match status" value="1"/>
</dbReference>
<dbReference type="PANTHER" id="PTHR10131">
    <property type="entry name" value="TNF RECEPTOR ASSOCIATED FACTOR"/>
    <property type="match status" value="1"/>
</dbReference>
<feature type="zinc finger region" description="TRAF-type" evidence="4">
    <location>
        <begin position="67"/>
        <end position="110"/>
    </location>
</feature>
<evidence type="ECO:0000313" key="8">
    <source>
        <dbReference type="EMBL" id="PFX14759.1"/>
    </source>
</evidence>
<dbReference type="PROSITE" id="PS00518">
    <property type="entry name" value="ZF_RING_1"/>
    <property type="match status" value="1"/>
</dbReference>
<evidence type="ECO:0000259" key="5">
    <source>
        <dbReference type="PROSITE" id="PS50089"/>
    </source>
</evidence>
<evidence type="ECO:0000259" key="7">
    <source>
        <dbReference type="PROSITE" id="PS50145"/>
    </source>
</evidence>
<gene>
    <name evidence="8" type="primary">TRAF5</name>
    <name evidence="8" type="ORF">AWC38_SpisGene21055</name>
</gene>
<sequence length="258" mass="29199">MPGYTLSKNGTVDSRYLCLLCQNILKDPVQTGCGHVYCISCISDLKRDDGTYTCLVDKTPFAADQKHRSTCPEEKERCSNHNCDEGVKRSDLQRHQEHECLYRTQRCPLCDDLMTAAVLKTHQIQDCKKTKLLNSRLSEVSHNFTTVEACTLKVVIHGFHNGEYCSGVAKKDLLFKAHLVIVGLPGPKLPSDQEKVAINVPARFEVKFKDPFKAVTNVSTDWDFGDGSLVTERNSCLIFHTYRAEIEYHVWVTVRVET</sequence>
<dbReference type="OrthoDB" id="5971837at2759"/>
<keyword evidence="1 4" id="KW-0479">Metal-binding</keyword>
<evidence type="ECO:0000256" key="4">
    <source>
        <dbReference type="PROSITE-ProRule" id="PRU00207"/>
    </source>
</evidence>
<dbReference type="EMBL" id="LSMT01000735">
    <property type="protein sequence ID" value="PFX14759.1"/>
    <property type="molecule type" value="Genomic_DNA"/>
</dbReference>
<dbReference type="STRING" id="50429.A0A2B4RD81"/>